<feature type="compositionally biased region" description="Basic and acidic residues" evidence="1">
    <location>
        <begin position="205"/>
        <end position="219"/>
    </location>
</feature>
<feature type="compositionally biased region" description="Pro residues" evidence="1">
    <location>
        <begin position="1"/>
        <end position="10"/>
    </location>
</feature>
<gene>
    <name evidence="2" type="ORF">K491DRAFT_431256</name>
</gene>
<feature type="compositionally biased region" description="Basic and acidic residues" evidence="1">
    <location>
        <begin position="231"/>
        <end position="241"/>
    </location>
</feature>
<dbReference type="AlphaFoldDB" id="A0A6A6T836"/>
<evidence type="ECO:0000313" key="3">
    <source>
        <dbReference type="Proteomes" id="UP000799324"/>
    </source>
</evidence>
<accession>A0A6A6T836</accession>
<reference evidence="2" key="1">
    <citation type="journal article" date="2020" name="Stud. Mycol.">
        <title>101 Dothideomycetes genomes: a test case for predicting lifestyles and emergence of pathogens.</title>
        <authorList>
            <person name="Haridas S."/>
            <person name="Albert R."/>
            <person name="Binder M."/>
            <person name="Bloem J."/>
            <person name="Labutti K."/>
            <person name="Salamov A."/>
            <person name="Andreopoulos B."/>
            <person name="Baker S."/>
            <person name="Barry K."/>
            <person name="Bills G."/>
            <person name="Bluhm B."/>
            <person name="Cannon C."/>
            <person name="Castanera R."/>
            <person name="Culley D."/>
            <person name="Daum C."/>
            <person name="Ezra D."/>
            <person name="Gonzalez J."/>
            <person name="Henrissat B."/>
            <person name="Kuo A."/>
            <person name="Liang C."/>
            <person name="Lipzen A."/>
            <person name="Lutzoni F."/>
            <person name="Magnuson J."/>
            <person name="Mondo S."/>
            <person name="Nolan M."/>
            <person name="Ohm R."/>
            <person name="Pangilinan J."/>
            <person name="Park H.-J."/>
            <person name="Ramirez L."/>
            <person name="Alfaro M."/>
            <person name="Sun H."/>
            <person name="Tritt A."/>
            <person name="Yoshinaga Y."/>
            <person name="Zwiers L.-H."/>
            <person name="Turgeon B."/>
            <person name="Goodwin S."/>
            <person name="Spatafora J."/>
            <person name="Crous P."/>
            <person name="Grigoriev I."/>
        </authorList>
    </citation>
    <scope>NUCLEOTIDE SEQUENCE</scope>
    <source>
        <strain evidence="2">CBS 122681</strain>
    </source>
</reference>
<sequence length="337" mass="37137">MSNTPSPPYPQTSRKRRTPHPDFTPVFLHQPSAREALESPTAPSTNLARQDSFSPYPNKKPRRCTLEASIPFGERFEQALRAQVETHSYECALSASIDTNDDYEGGAQQGSGSAYETQATIPLIAVSETQSDDGQSHIGTRHSPGPGSVSGVEVGVGTLMDDNINAVLTAFTYRLATLHVSISSMNRARRKAEGALTAFLTPEVGRQEARNGNRNRQEGSTDTDTSLSTSNREHDDLETRSRGKKTQKKLQGLTHVIEMAQAHLSDVLVEREALRDGLDEDIDDQRNREVVVKEAEKELRRLVRRYEERLFKMLGELSPEAMRRTVAEMGSGSGSGA</sequence>
<evidence type="ECO:0000313" key="2">
    <source>
        <dbReference type="EMBL" id="KAF2655391.1"/>
    </source>
</evidence>
<proteinExistence type="predicted"/>
<dbReference type="EMBL" id="MU004350">
    <property type="protein sequence ID" value="KAF2655391.1"/>
    <property type="molecule type" value="Genomic_DNA"/>
</dbReference>
<feature type="compositionally biased region" description="Low complexity" evidence="1">
    <location>
        <begin position="220"/>
        <end position="230"/>
    </location>
</feature>
<feature type="compositionally biased region" description="Polar residues" evidence="1">
    <location>
        <begin position="41"/>
        <end position="55"/>
    </location>
</feature>
<name>A0A6A6T836_9PLEO</name>
<evidence type="ECO:0000256" key="1">
    <source>
        <dbReference type="SAM" id="MobiDB-lite"/>
    </source>
</evidence>
<feature type="region of interest" description="Disordered" evidence="1">
    <location>
        <begin position="129"/>
        <end position="150"/>
    </location>
</feature>
<protein>
    <submittedName>
        <fullName evidence="2">Uncharacterized protein</fullName>
    </submittedName>
</protein>
<feature type="region of interest" description="Disordered" evidence="1">
    <location>
        <begin position="199"/>
        <end position="249"/>
    </location>
</feature>
<dbReference type="Proteomes" id="UP000799324">
    <property type="component" value="Unassembled WGS sequence"/>
</dbReference>
<organism evidence="2 3">
    <name type="scientific">Lophiostoma macrostomum CBS 122681</name>
    <dbReference type="NCBI Taxonomy" id="1314788"/>
    <lineage>
        <taxon>Eukaryota</taxon>
        <taxon>Fungi</taxon>
        <taxon>Dikarya</taxon>
        <taxon>Ascomycota</taxon>
        <taxon>Pezizomycotina</taxon>
        <taxon>Dothideomycetes</taxon>
        <taxon>Pleosporomycetidae</taxon>
        <taxon>Pleosporales</taxon>
        <taxon>Lophiostomataceae</taxon>
        <taxon>Lophiostoma</taxon>
    </lineage>
</organism>
<feature type="region of interest" description="Disordered" evidence="1">
    <location>
        <begin position="1"/>
        <end position="63"/>
    </location>
</feature>
<keyword evidence="3" id="KW-1185">Reference proteome</keyword>